<comment type="subcellular location">
    <subcellularLocation>
        <location evidence="1">Membrane</location>
        <topology evidence="1">Single-pass membrane protein</topology>
    </subcellularLocation>
</comment>
<evidence type="ECO:0000256" key="4">
    <source>
        <dbReference type="ARBA" id="ARBA00023136"/>
    </source>
</evidence>
<evidence type="ECO:0000256" key="2">
    <source>
        <dbReference type="ARBA" id="ARBA00022692"/>
    </source>
</evidence>
<dbReference type="PANTHER" id="PTHR30168">
    <property type="entry name" value="PUTATIVE MEMBRANE PROTEIN YPFJ"/>
    <property type="match status" value="1"/>
</dbReference>
<protein>
    <submittedName>
        <fullName evidence="6">Neutral zinc metallopeptidase</fullName>
    </submittedName>
</protein>
<sequence length="285" mass="29897">MKWQGGRRGGGIEDRRGMGGGAAAGGVGIGGLVIAGILYFVFGVDPQTSQQIAGQLGGQLGNAGQTEGRPGTPADDAGLFVDVIGANINDVWTQKLQGYTPPVTVLYEQGTQTACGMGQSAMGPFYCPADQKVYLDLGFWRDLQNLGGSGADFAKAYVIAHEYGHHVQRLTGATDQVQRAQQNARSRADGNRYSVALELQADCYAGVWAHNAALVSGGEVSVTDTDLMEGMKTAAAIGDDALQSRGGGRVSPESFTHGSSEQRMQWLQRGYQSGDPNTCNTFAGL</sequence>
<dbReference type="InterPro" id="IPR007343">
    <property type="entry name" value="Uncharacterised_pept_Zn_put"/>
</dbReference>
<dbReference type="RefSeq" id="WP_167178782.1">
    <property type="nucleotide sequence ID" value="NZ_BAAAEJ010000005.1"/>
</dbReference>
<reference evidence="6 7" key="1">
    <citation type="journal article" date="2019" name="Int. J. Syst. Evol. Microbiol.">
        <title>The Global Catalogue of Microorganisms (GCM) 10K type strain sequencing project: providing services to taxonomists for standard genome sequencing and annotation.</title>
        <authorList>
            <consortium name="The Broad Institute Genomics Platform"/>
            <consortium name="The Broad Institute Genome Sequencing Center for Infectious Disease"/>
            <person name="Wu L."/>
            <person name="Ma J."/>
        </authorList>
    </citation>
    <scope>NUCLEOTIDE SEQUENCE [LARGE SCALE GENOMIC DNA]</scope>
    <source>
        <strain evidence="6 7">JCM 13476</strain>
    </source>
</reference>
<keyword evidence="3 5" id="KW-1133">Transmembrane helix</keyword>
<feature type="transmembrane region" description="Helical" evidence="5">
    <location>
        <begin position="21"/>
        <end position="42"/>
    </location>
</feature>
<gene>
    <name evidence="6" type="ORF">GCM10009093_13070</name>
</gene>
<evidence type="ECO:0000256" key="5">
    <source>
        <dbReference type="SAM" id="Phobius"/>
    </source>
</evidence>
<proteinExistence type="predicted"/>
<keyword evidence="4 5" id="KW-0472">Membrane</keyword>
<accession>A0ABN0Y948</accession>
<comment type="caution">
    <text evidence="6">The sequence shown here is derived from an EMBL/GenBank/DDBJ whole genome shotgun (WGS) entry which is preliminary data.</text>
</comment>
<evidence type="ECO:0000256" key="1">
    <source>
        <dbReference type="ARBA" id="ARBA00004167"/>
    </source>
</evidence>
<dbReference type="EMBL" id="BAAAEJ010000005">
    <property type="protein sequence ID" value="GAA0387698.1"/>
    <property type="molecule type" value="Genomic_DNA"/>
</dbReference>
<dbReference type="Pfam" id="PF04228">
    <property type="entry name" value="Zn_peptidase"/>
    <property type="match status" value="1"/>
</dbReference>
<evidence type="ECO:0000313" key="6">
    <source>
        <dbReference type="EMBL" id="GAA0387698.1"/>
    </source>
</evidence>
<evidence type="ECO:0000313" key="7">
    <source>
        <dbReference type="Proteomes" id="UP001500791"/>
    </source>
</evidence>
<name>A0ABN0Y948_9CAUL</name>
<dbReference type="PANTHER" id="PTHR30168:SF0">
    <property type="entry name" value="INNER MEMBRANE PROTEIN"/>
    <property type="match status" value="1"/>
</dbReference>
<organism evidence="6 7">
    <name type="scientific">Brevundimonas terrae</name>
    <dbReference type="NCBI Taxonomy" id="363631"/>
    <lineage>
        <taxon>Bacteria</taxon>
        <taxon>Pseudomonadati</taxon>
        <taxon>Pseudomonadota</taxon>
        <taxon>Alphaproteobacteria</taxon>
        <taxon>Caulobacterales</taxon>
        <taxon>Caulobacteraceae</taxon>
        <taxon>Brevundimonas</taxon>
    </lineage>
</organism>
<dbReference type="Proteomes" id="UP001500791">
    <property type="component" value="Unassembled WGS sequence"/>
</dbReference>
<keyword evidence="2 5" id="KW-0812">Transmembrane</keyword>
<evidence type="ECO:0000256" key="3">
    <source>
        <dbReference type="ARBA" id="ARBA00022989"/>
    </source>
</evidence>
<keyword evidence="7" id="KW-1185">Reference proteome</keyword>